<sequence length="1083" mass="116684">MWIGILGPLEVRADGASAGAEIEVGGARLRALLTLLALDPGAMIPAGRIIDALWEDEVPRGAANALQSLVSRLRAAIGRDLVESRSGAYRLVLPREAVDACDFEARVLAARRAATPAARSSGLREALALWRGPALAGAAGLRFADAPAARLDALRRAALEERLDADLALGRHAELIPELRALAEDDPLREPVAALLMRALYAAGRQAEALACYERAKHALADGLGVDPSPDLEAVYLSVLRQDPSLLPAARPPAEAPVRTAQERPRGNLRARLTSFIGRDTDLKRVGDLLSEARLVTLTGPGGAGKTRLSLEAGERLGGRLPDGVWLAELAPVSDPAEVPAAVLTALGLREMTPITASASRMTVADPGDPLERLVSALAGRRLLLLLDNCEHLLDVAARLADQVLAACPGVRILATSREPLGITGETLWPVEPLEPPPSSAGPVEALGYPAVRLFADRASAVSPDFSVTDANVGRVVQICRALDGMPLAIELAAARLRVMTPEQIAVRLDDRFRLLSAGSRTALPRHKTLRAVVEWSWDLLDEPERMLCRRLAVFQGGATLESAEDVCAGPGLDRPGVLDVLAALVDKSLVIATGGDGEPRYRMLETIRAYGLERLAEAGEEERTRRAHADHFVRLAETAEPHLYRAEQLGWLRRLAAEHDNNSAALHWAISAGDAPLAIRFCAALGWYWFLNGLITDGADNLEEILALPGVPEDGTTALALALAAMTSLDNLVDDGRVTSWLTRAEDICERVGDEARHPVLRLMRHTVQMYMDGWDQASLRGIESLLDDPDPWVRGLAYFIHGQVSHNFGRVHQLEEDFERALAAFRETGDRWGLSFTLTAQAEIVGRKGDHHAAVALYEEGLRLNTELSGGTAELLHLSMKLANELDLVGERERAEDLLNGAMRDTGAARRPEDEAALHYQLGEFARRSGDEAEALRRLGRADELTVDLPGPPQFRAMVLCSRAQLDVAMGAMDDAQARLDEALRGAVQSHDYPIVSYVLAGHAERHRALGAPDRAAELLGTADGLRGTRDLSLPDVTAIEAALRAELGEPAFTAAYTRGLTRTFADVLHDFGLDPPRPAT</sequence>
<dbReference type="AlphaFoldDB" id="A0A4R4ZYL4"/>
<dbReference type="Gene3D" id="3.40.50.300">
    <property type="entry name" value="P-loop containing nucleotide triphosphate hydrolases"/>
    <property type="match status" value="1"/>
</dbReference>
<dbReference type="SUPFAM" id="SSF48452">
    <property type="entry name" value="TPR-like"/>
    <property type="match status" value="3"/>
</dbReference>
<dbReference type="Pfam" id="PF25872">
    <property type="entry name" value="HTH_77"/>
    <property type="match status" value="1"/>
</dbReference>
<evidence type="ECO:0000256" key="1">
    <source>
        <dbReference type="ARBA" id="ARBA00005820"/>
    </source>
</evidence>
<dbReference type="InterPro" id="IPR005158">
    <property type="entry name" value="BTAD"/>
</dbReference>
<dbReference type="Proteomes" id="UP000294513">
    <property type="component" value="Unassembled WGS sequence"/>
</dbReference>
<dbReference type="OrthoDB" id="3194665at2"/>
<evidence type="ECO:0000313" key="6">
    <source>
        <dbReference type="Proteomes" id="UP000294513"/>
    </source>
</evidence>
<dbReference type="Pfam" id="PF03704">
    <property type="entry name" value="BTAD"/>
    <property type="match status" value="1"/>
</dbReference>
<dbReference type="SUPFAM" id="SSF52540">
    <property type="entry name" value="P-loop containing nucleoside triphosphate hydrolases"/>
    <property type="match status" value="1"/>
</dbReference>
<dbReference type="InterPro" id="IPR027417">
    <property type="entry name" value="P-loop_NTPase"/>
</dbReference>
<dbReference type="InterPro" id="IPR011990">
    <property type="entry name" value="TPR-like_helical_dom_sf"/>
</dbReference>
<evidence type="ECO:0000259" key="4">
    <source>
        <dbReference type="PROSITE" id="PS51755"/>
    </source>
</evidence>
<dbReference type="SUPFAM" id="SSF46894">
    <property type="entry name" value="C-terminal effector domain of the bipartite response regulators"/>
    <property type="match status" value="1"/>
</dbReference>
<keyword evidence="6" id="KW-1185">Reference proteome</keyword>
<proteinExistence type="inferred from homology"/>
<reference evidence="5 6" key="1">
    <citation type="submission" date="2019-03" db="EMBL/GenBank/DDBJ databases">
        <title>Draft genome sequences of novel Actinobacteria.</title>
        <authorList>
            <person name="Sahin N."/>
            <person name="Ay H."/>
            <person name="Saygin H."/>
        </authorList>
    </citation>
    <scope>NUCLEOTIDE SEQUENCE [LARGE SCALE GENOMIC DNA]</scope>
    <source>
        <strain evidence="5 6">H3C3</strain>
    </source>
</reference>
<dbReference type="Gene3D" id="1.25.40.10">
    <property type="entry name" value="Tetratricopeptide repeat domain"/>
    <property type="match status" value="2"/>
</dbReference>
<dbReference type="PANTHER" id="PTHR47691:SF3">
    <property type="entry name" value="HTH-TYPE TRANSCRIPTIONAL REGULATOR RV0890C-RELATED"/>
    <property type="match status" value="1"/>
</dbReference>
<dbReference type="InterPro" id="IPR001867">
    <property type="entry name" value="OmpR/PhoB-type_DNA-bd"/>
</dbReference>
<dbReference type="EMBL" id="SMKU01000453">
    <property type="protein sequence ID" value="TDD64135.1"/>
    <property type="molecule type" value="Genomic_DNA"/>
</dbReference>
<dbReference type="PRINTS" id="PR00364">
    <property type="entry name" value="DISEASERSIST"/>
</dbReference>
<dbReference type="RefSeq" id="WP_131903088.1">
    <property type="nucleotide sequence ID" value="NZ_SMKU01000453.1"/>
</dbReference>
<name>A0A4R4ZYL4_9ACTN</name>
<evidence type="ECO:0000313" key="5">
    <source>
        <dbReference type="EMBL" id="TDD64135.1"/>
    </source>
</evidence>
<dbReference type="CDD" id="cd15831">
    <property type="entry name" value="BTAD"/>
    <property type="match status" value="1"/>
</dbReference>
<comment type="caution">
    <text evidence="5">The sequence shown here is derived from an EMBL/GenBank/DDBJ whole genome shotgun (WGS) entry which is preliminary data.</text>
</comment>
<comment type="similarity">
    <text evidence="1">Belongs to the AfsR/DnrI/RedD regulatory family.</text>
</comment>
<organism evidence="5 6">
    <name type="scientific">Actinomadura rubrisoli</name>
    <dbReference type="NCBI Taxonomy" id="2530368"/>
    <lineage>
        <taxon>Bacteria</taxon>
        <taxon>Bacillati</taxon>
        <taxon>Actinomycetota</taxon>
        <taxon>Actinomycetes</taxon>
        <taxon>Streptosporangiales</taxon>
        <taxon>Thermomonosporaceae</taxon>
        <taxon>Actinomadura</taxon>
    </lineage>
</organism>
<feature type="DNA-binding region" description="OmpR/PhoB-type" evidence="3">
    <location>
        <begin position="1"/>
        <end position="93"/>
    </location>
</feature>
<dbReference type="Pfam" id="PF00486">
    <property type="entry name" value="Trans_reg_C"/>
    <property type="match status" value="1"/>
</dbReference>
<dbReference type="SMART" id="SM01043">
    <property type="entry name" value="BTAD"/>
    <property type="match status" value="1"/>
</dbReference>
<gene>
    <name evidence="5" type="ORF">E1298_42675</name>
</gene>
<protein>
    <submittedName>
        <fullName evidence="5">AfsR/SARP family transcriptional regulator</fullName>
    </submittedName>
</protein>
<dbReference type="InterPro" id="IPR036388">
    <property type="entry name" value="WH-like_DNA-bd_sf"/>
</dbReference>
<accession>A0A4R4ZYL4</accession>
<feature type="non-terminal residue" evidence="5">
    <location>
        <position position="1083"/>
    </location>
</feature>
<dbReference type="GO" id="GO:0003677">
    <property type="term" value="F:DNA binding"/>
    <property type="evidence" value="ECO:0007669"/>
    <property type="project" value="UniProtKB-UniRule"/>
</dbReference>
<evidence type="ECO:0000256" key="3">
    <source>
        <dbReference type="PROSITE-ProRule" id="PRU01091"/>
    </source>
</evidence>
<dbReference type="PANTHER" id="PTHR47691">
    <property type="entry name" value="REGULATOR-RELATED"/>
    <property type="match status" value="1"/>
</dbReference>
<dbReference type="PROSITE" id="PS51755">
    <property type="entry name" value="OMPR_PHOB"/>
    <property type="match status" value="1"/>
</dbReference>
<keyword evidence="2 3" id="KW-0238">DNA-binding</keyword>
<dbReference type="InterPro" id="IPR058852">
    <property type="entry name" value="HTH_77"/>
</dbReference>
<dbReference type="GO" id="GO:0006355">
    <property type="term" value="P:regulation of DNA-templated transcription"/>
    <property type="evidence" value="ECO:0007669"/>
    <property type="project" value="InterPro"/>
</dbReference>
<dbReference type="GO" id="GO:0000160">
    <property type="term" value="P:phosphorelay signal transduction system"/>
    <property type="evidence" value="ECO:0007669"/>
    <property type="project" value="InterPro"/>
</dbReference>
<dbReference type="InterPro" id="IPR016032">
    <property type="entry name" value="Sig_transdc_resp-reg_C-effctor"/>
</dbReference>
<dbReference type="Gene3D" id="1.10.10.10">
    <property type="entry name" value="Winged helix-like DNA-binding domain superfamily/Winged helix DNA-binding domain"/>
    <property type="match status" value="1"/>
</dbReference>
<feature type="domain" description="OmpR/PhoB-type" evidence="4">
    <location>
        <begin position="1"/>
        <end position="93"/>
    </location>
</feature>
<dbReference type="SMART" id="SM00862">
    <property type="entry name" value="Trans_reg_C"/>
    <property type="match status" value="1"/>
</dbReference>
<evidence type="ECO:0000256" key="2">
    <source>
        <dbReference type="ARBA" id="ARBA00023125"/>
    </source>
</evidence>